<gene>
    <name evidence="1" type="ORF">HanXRQr2_Chr13g0576241</name>
</gene>
<dbReference type="AlphaFoldDB" id="A0A9K3EF93"/>
<dbReference type="Gramene" id="mRNA:HanXRQr2_Chr13g0576241">
    <property type="protein sequence ID" value="CDS:HanXRQr2_Chr13g0576241.1"/>
    <property type="gene ID" value="HanXRQr2_Chr13g0576241"/>
</dbReference>
<accession>A0A9K3EF93</accession>
<comment type="caution">
    <text evidence="1">The sequence shown here is derived from an EMBL/GenBank/DDBJ whole genome shotgun (WGS) entry which is preliminary data.</text>
</comment>
<protein>
    <submittedName>
        <fullName evidence="1">Uncharacterized protein</fullName>
    </submittedName>
</protein>
<reference evidence="1" key="1">
    <citation type="journal article" date="2017" name="Nature">
        <title>The sunflower genome provides insights into oil metabolism, flowering and Asterid evolution.</title>
        <authorList>
            <person name="Badouin H."/>
            <person name="Gouzy J."/>
            <person name="Grassa C.J."/>
            <person name="Murat F."/>
            <person name="Staton S.E."/>
            <person name="Cottret L."/>
            <person name="Lelandais-Briere C."/>
            <person name="Owens G.L."/>
            <person name="Carrere S."/>
            <person name="Mayjonade B."/>
            <person name="Legrand L."/>
            <person name="Gill N."/>
            <person name="Kane N.C."/>
            <person name="Bowers J.E."/>
            <person name="Hubner S."/>
            <person name="Bellec A."/>
            <person name="Berard A."/>
            <person name="Berges H."/>
            <person name="Blanchet N."/>
            <person name="Boniface M.C."/>
            <person name="Brunel D."/>
            <person name="Catrice O."/>
            <person name="Chaidir N."/>
            <person name="Claudel C."/>
            <person name="Donnadieu C."/>
            <person name="Faraut T."/>
            <person name="Fievet G."/>
            <person name="Helmstetter N."/>
            <person name="King M."/>
            <person name="Knapp S.J."/>
            <person name="Lai Z."/>
            <person name="Le Paslier M.C."/>
            <person name="Lippi Y."/>
            <person name="Lorenzon L."/>
            <person name="Mandel J.R."/>
            <person name="Marage G."/>
            <person name="Marchand G."/>
            <person name="Marquand E."/>
            <person name="Bret-Mestries E."/>
            <person name="Morien E."/>
            <person name="Nambeesan S."/>
            <person name="Nguyen T."/>
            <person name="Pegot-Espagnet P."/>
            <person name="Pouilly N."/>
            <person name="Raftis F."/>
            <person name="Sallet E."/>
            <person name="Schiex T."/>
            <person name="Thomas J."/>
            <person name="Vandecasteele C."/>
            <person name="Vares D."/>
            <person name="Vear F."/>
            <person name="Vautrin S."/>
            <person name="Crespi M."/>
            <person name="Mangin B."/>
            <person name="Burke J.M."/>
            <person name="Salse J."/>
            <person name="Munos S."/>
            <person name="Vincourt P."/>
            <person name="Rieseberg L.H."/>
            <person name="Langlade N.B."/>
        </authorList>
    </citation>
    <scope>NUCLEOTIDE SEQUENCE</scope>
    <source>
        <tissue evidence="1">Leaves</tissue>
    </source>
</reference>
<dbReference type="Proteomes" id="UP000215914">
    <property type="component" value="Unassembled WGS sequence"/>
</dbReference>
<evidence type="ECO:0000313" key="1">
    <source>
        <dbReference type="EMBL" id="KAF5772383.1"/>
    </source>
</evidence>
<proteinExistence type="predicted"/>
<sequence length="144" mass="17072">MEPFKDMAKFLKESRIAKALTDRTKVYESHVRMFWRFVRYEESEKTINSAVQKKEENDQDVDIEVKFNVGDVRRVSDIGDSDDDPTIVPEKLCKGLWFRMGFSVHMNDKYLKSKFSRPYKFLVHCVIHAYLTERELTTSHQIIS</sequence>
<dbReference type="EMBL" id="MNCJ02000328">
    <property type="protein sequence ID" value="KAF5772383.1"/>
    <property type="molecule type" value="Genomic_DNA"/>
</dbReference>
<reference evidence="1" key="2">
    <citation type="submission" date="2020-06" db="EMBL/GenBank/DDBJ databases">
        <title>Helianthus annuus Genome sequencing and assembly Release 2.</title>
        <authorList>
            <person name="Gouzy J."/>
            <person name="Langlade N."/>
            <person name="Munos S."/>
        </authorList>
    </citation>
    <scope>NUCLEOTIDE SEQUENCE</scope>
    <source>
        <tissue evidence="1">Leaves</tissue>
    </source>
</reference>
<organism evidence="1 2">
    <name type="scientific">Helianthus annuus</name>
    <name type="common">Common sunflower</name>
    <dbReference type="NCBI Taxonomy" id="4232"/>
    <lineage>
        <taxon>Eukaryota</taxon>
        <taxon>Viridiplantae</taxon>
        <taxon>Streptophyta</taxon>
        <taxon>Embryophyta</taxon>
        <taxon>Tracheophyta</taxon>
        <taxon>Spermatophyta</taxon>
        <taxon>Magnoliopsida</taxon>
        <taxon>eudicotyledons</taxon>
        <taxon>Gunneridae</taxon>
        <taxon>Pentapetalae</taxon>
        <taxon>asterids</taxon>
        <taxon>campanulids</taxon>
        <taxon>Asterales</taxon>
        <taxon>Asteraceae</taxon>
        <taxon>Asteroideae</taxon>
        <taxon>Heliantheae alliance</taxon>
        <taxon>Heliantheae</taxon>
        <taxon>Helianthus</taxon>
    </lineage>
</organism>
<keyword evidence="2" id="KW-1185">Reference proteome</keyword>
<name>A0A9K3EF93_HELAN</name>
<evidence type="ECO:0000313" key="2">
    <source>
        <dbReference type="Proteomes" id="UP000215914"/>
    </source>
</evidence>